<dbReference type="InParanoid" id="W5N9W4"/>
<proteinExistence type="predicted"/>
<dbReference type="eggNOG" id="KOG1075">
    <property type="taxonomic scope" value="Eukaryota"/>
</dbReference>
<reference evidence="2" key="3">
    <citation type="submission" date="2025-09" db="UniProtKB">
        <authorList>
            <consortium name="Ensembl"/>
        </authorList>
    </citation>
    <scope>IDENTIFICATION</scope>
</reference>
<evidence type="ECO:0000313" key="3">
    <source>
        <dbReference type="Proteomes" id="UP000018468"/>
    </source>
</evidence>
<feature type="domain" description="Reverse transcriptase" evidence="1">
    <location>
        <begin position="174"/>
        <end position="418"/>
    </location>
</feature>
<dbReference type="InterPro" id="IPR000477">
    <property type="entry name" value="RT_dom"/>
</dbReference>
<dbReference type="GeneTree" id="ENSGT01150000286929"/>
<dbReference type="PANTHER" id="PTHR47027:SF8">
    <property type="entry name" value="RIBONUCLEASE H"/>
    <property type="match status" value="1"/>
</dbReference>
<dbReference type="Proteomes" id="UP000018468">
    <property type="component" value="Linkage group LG7"/>
</dbReference>
<organism evidence="2 3">
    <name type="scientific">Lepisosteus oculatus</name>
    <name type="common">Spotted gar</name>
    <dbReference type="NCBI Taxonomy" id="7918"/>
    <lineage>
        <taxon>Eukaryota</taxon>
        <taxon>Metazoa</taxon>
        <taxon>Chordata</taxon>
        <taxon>Craniata</taxon>
        <taxon>Vertebrata</taxon>
        <taxon>Euteleostomi</taxon>
        <taxon>Actinopterygii</taxon>
        <taxon>Neopterygii</taxon>
        <taxon>Holostei</taxon>
        <taxon>Semionotiformes</taxon>
        <taxon>Lepisosteidae</taxon>
        <taxon>Lepisosteus</taxon>
    </lineage>
</organism>
<dbReference type="InterPro" id="IPR043502">
    <property type="entry name" value="DNA/RNA_pol_sf"/>
</dbReference>
<sequence>ELWQEFQSTIIKTAQEHIPYKKLEKRSKWLSAETIKIADQRRAAKAAGDRGEARRLNKEFQRAARKDKEAYWDQQGHTRNVFAQVKKIQTSFTARKGAIKHKNGKVLTGQQCSRKYTEELYASTSDPEPPHDDPVEMEPAILDEPNNKAPGIDCIPAEMLRPVPPVAIKAICQKTWETSRWPKDWKRSVFIPLPKKGDARNCCNYRTIALIPHASKVLLKIIQQCLRLVIEAELPDSQAGFKRGRGTRDHISNLRWIMEKCHEHQKNIYICFIDYSKAFNWIEHNKLWKALQELGVSAHLIQLIRSFYKDQVATHGDTEWFKIEKGVQQGCILSRFLFNLYAGVIMRKLEEIGVKIGGRNINNLRYADDTTLLAEMEDGLKYLILRIKKESEKISLHLNIKKTKIMTTAGNGAVKITINSEEIEASRFSASCSPEIRRFIALGCSAMLSMHQIWKSKEISLTTECKMVHAIVFPISMYGFESWTLKKADQKRMDAFELWCWRRLLRIPWTARVTNKEALKHITPEISLVGKDTRFRLTYFGLVMRSDSLEKAMMLGMLGMVSGTRRRGCQRTWWLDAIKTDTGLGIEQLKGKVQDRKAW</sequence>
<dbReference type="PROSITE" id="PS50878">
    <property type="entry name" value="RT_POL"/>
    <property type="match status" value="1"/>
</dbReference>
<dbReference type="AlphaFoldDB" id="W5N9W4"/>
<keyword evidence="3" id="KW-1185">Reference proteome</keyword>
<evidence type="ECO:0000259" key="1">
    <source>
        <dbReference type="PROSITE" id="PS50878"/>
    </source>
</evidence>
<dbReference type="CDD" id="cd01650">
    <property type="entry name" value="RT_nLTR_like"/>
    <property type="match status" value="1"/>
</dbReference>
<reference evidence="3" key="1">
    <citation type="submission" date="2011-12" db="EMBL/GenBank/DDBJ databases">
        <title>The Draft Genome of Lepisosteus oculatus.</title>
        <authorList>
            <consortium name="The Broad Institute Genome Assembly &amp; Analysis Group"/>
            <consortium name="Computational R&amp;D Group"/>
            <consortium name="and Sequencing Platform"/>
            <person name="Di Palma F."/>
            <person name="Alfoldi J."/>
            <person name="Johnson J."/>
            <person name="Berlin A."/>
            <person name="Gnerre S."/>
            <person name="Jaffe D."/>
            <person name="MacCallum I."/>
            <person name="Young S."/>
            <person name="Walker B.J."/>
            <person name="Lander E.S."/>
            <person name="Lindblad-Toh K."/>
        </authorList>
    </citation>
    <scope>NUCLEOTIDE SEQUENCE [LARGE SCALE GENOMIC DNA]</scope>
</reference>
<protein>
    <recommendedName>
        <fullName evidence="1">Reverse transcriptase domain-containing protein</fullName>
    </recommendedName>
</protein>
<dbReference type="STRING" id="7918.ENSLOCP00000017423"/>
<dbReference type="SUPFAM" id="SSF56672">
    <property type="entry name" value="DNA/RNA polymerases"/>
    <property type="match status" value="1"/>
</dbReference>
<name>W5N9W4_LEPOC</name>
<dbReference type="EMBL" id="AHAT01022314">
    <property type="status" value="NOT_ANNOTATED_CDS"/>
    <property type="molecule type" value="Genomic_DNA"/>
</dbReference>
<dbReference type="OMA" id="ALEFITM"/>
<accession>W5N9W4</accession>
<reference evidence="2" key="2">
    <citation type="submission" date="2025-08" db="UniProtKB">
        <authorList>
            <consortium name="Ensembl"/>
        </authorList>
    </citation>
    <scope>IDENTIFICATION</scope>
</reference>
<dbReference type="Ensembl" id="ENSLOCT00000017454.1">
    <property type="protein sequence ID" value="ENSLOCP00000017423.1"/>
    <property type="gene ID" value="ENSLOCG00000014143.1"/>
</dbReference>
<dbReference type="HOGENOM" id="CLU_000680_32_4_1"/>
<evidence type="ECO:0000313" key="2">
    <source>
        <dbReference type="Ensembl" id="ENSLOCP00000017423.1"/>
    </source>
</evidence>
<dbReference type="PANTHER" id="PTHR47027">
    <property type="entry name" value="REVERSE TRANSCRIPTASE DOMAIN-CONTAINING PROTEIN"/>
    <property type="match status" value="1"/>
</dbReference>
<dbReference type="Pfam" id="PF00078">
    <property type="entry name" value="RVT_1"/>
    <property type="match status" value="1"/>
</dbReference>